<dbReference type="GO" id="GO:0003677">
    <property type="term" value="F:DNA binding"/>
    <property type="evidence" value="ECO:0007669"/>
    <property type="project" value="UniProtKB-KW"/>
</dbReference>
<evidence type="ECO:0000256" key="5">
    <source>
        <dbReference type="ARBA" id="ARBA00058938"/>
    </source>
</evidence>
<comment type="caution">
    <text evidence="9">The sequence shown here is derived from an EMBL/GenBank/DDBJ whole genome shotgun (WGS) entry which is preliminary data.</text>
</comment>
<evidence type="ECO:0000256" key="3">
    <source>
        <dbReference type="ARBA" id="ARBA00023125"/>
    </source>
</evidence>
<feature type="domain" description="HTH iclR-type" evidence="7">
    <location>
        <begin position="15"/>
        <end position="76"/>
    </location>
</feature>
<keyword evidence="1" id="KW-0319">Glycerol metabolism</keyword>
<comment type="function">
    <text evidence="5">May be an activator protein for the gylABX operon.</text>
</comment>
<dbReference type="Pfam" id="PF01614">
    <property type="entry name" value="IclR_C"/>
    <property type="match status" value="1"/>
</dbReference>
<evidence type="ECO:0000256" key="1">
    <source>
        <dbReference type="ARBA" id="ARBA00022798"/>
    </source>
</evidence>
<gene>
    <name evidence="9" type="ORF">H9815_14060</name>
</gene>
<dbReference type="FunFam" id="1.10.10.10:FF:000056">
    <property type="entry name" value="IclR family transcriptional regulator"/>
    <property type="match status" value="1"/>
</dbReference>
<evidence type="ECO:0000256" key="4">
    <source>
        <dbReference type="ARBA" id="ARBA00023163"/>
    </source>
</evidence>
<keyword evidence="2" id="KW-0805">Transcription regulation</keyword>
<dbReference type="PANTHER" id="PTHR30136">
    <property type="entry name" value="HELIX-TURN-HELIX TRANSCRIPTIONAL REGULATOR, ICLR FAMILY"/>
    <property type="match status" value="1"/>
</dbReference>
<evidence type="ECO:0000313" key="10">
    <source>
        <dbReference type="Proteomes" id="UP000824037"/>
    </source>
</evidence>
<keyword evidence="4" id="KW-0804">Transcription</keyword>
<accession>A0A9D2J531</accession>
<dbReference type="Gene3D" id="3.30.450.40">
    <property type="match status" value="1"/>
</dbReference>
<evidence type="ECO:0000256" key="2">
    <source>
        <dbReference type="ARBA" id="ARBA00023015"/>
    </source>
</evidence>
<reference evidence="9" key="1">
    <citation type="journal article" date="2021" name="PeerJ">
        <title>Extensive microbial diversity within the chicken gut microbiome revealed by metagenomics and culture.</title>
        <authorList>
            <person name="Gilroy R."/>
            <person name="Ravi A."/>
            <person name="Getino M."/>
            <person name="Pursley I."/>
            <person name="Horton D.L."/>
            <person name="Alikhan N.F."/>
            <person name="Baker D."/>
            <person name="Gharbi K."/>
            <person name="Hall N."/>
            <person name="Watson M."/>
            <person name="Adriaenssens E.M."/>
            <person name="Foster-Nyarko E."/>
            <person name="Jarju S."/>
            <person name="Secka A."/>
            <person name="Antonio M."/>
            <person name="Oren A."/>
            <person name="Chaudhuri R.R."/>
            <person name="La Ragione R."/>
            <person name="Hildebrand F."/>
            <person name="Pallen M.J."/>
        </authorList>
    </citation>
    <scope>NUCLEOTIDE SEQUENCE</scope>
    <source>
        <strain evidence="9">ChiGjej4B4-7305</strain>
    </source>
</reference>
<feature type="domain" description="IclR-ED" evidence="8">
    <location>
        <begin position="77"/>
        <end position="256"/>
    </location>
</feature>
<feature type="non-terminal residue" evidence="9">
    <location>
        <position position="257"/>
    </location>
</feature>
<dbReference type="GO" id="GO:0045892">
    <property type="term" value="P:negative regulation of DNA-templated transcription"/>
    <property type="evidence" value="ECO:0007669"/>
    <property type="project" value="TreeGrafter"/>
</dbReference>
<dbReference type="PROSITE" id="PS51078">
    <property type="entry name" value="ICLR_ED"/>
    <property type="match status" value="1"/>
</dbReference>
<evidence type="ECO:0000259" key="7">
    <source>
        <dbReference type="PROSITE" id="PS51077"/>
    </source>
</evidence>
<dbReference type="Pfam" id="PF09339">
    <property type="entry name" value="HTH_IclR"/>
    <property type="match status" value="1"/>
</dbReference>
<dbReference type="SUPFAM" id="SSF46785">
    <property type="entry name" value="Winged helix' DNA-binding domain"/>
    <property type="match status" value="1"/>
</dbReference>
<name>A0A9D2J531_9MICO</name>
<protein>
    <recommendedName>
        <fullName evidence="6">Glycerol operon regulatory protein</fullName>
    </recommendedName>
</protein>
<dbReference type="InterPro" id="IPR036388">
    <property type="entry name" value="WH-like_DNA-bd_sf"/>
</dbReference>
<dbReference type="InterPro" id="IPR005471">
    <property type="entry name" value="Tscrpt_reg_IclR_N"/>
</dbReference>
<dbReference type="Proteomes" id="UP000824037">
    <property type="component" value="Unassembled WGS sequence"/>
</dbReference>
<reference evidence="9" key="2">
    <citation type="submission" date="2021-04" db="EMBL/GenBank/DDBJ databases">
        <authorList>
            <person name="Gilroy R."/>
        </authorList>
    </citation>
    <scope>NUCLEOTIDE SEQUENCE</scope>
    <source>
        <strain evidence="9">ChiGjej4B4-7305</strain>
    </source>
</reference>
<sequence>MTDIETEAKPRTGGVQSVDRAIDLLELLADAGGESTLSELAGRTALPLPTIHRLMRTLLARGYVRQLPSRRYTLGPRLIRLGDSASRQFGADARPFLARLADELGESANLAIIDRDMAVYVAQASSTRSMRMFTEVGRRVFTHSTGVGKAILAQLPDPAVQDIVTRAGMPAATAKSIDAVPELLAELDRIRDRGYAVDDGEQEIGVRCFAVPVLGAPTPTALSISGPDARVTLEFGDHAVPVLQQVAEEIADLLRVG</sequence>
<dbReference type="PROSITE" id="PS51077">
    <property type="entry name" value="HTH_ICLR"/>
    <property type="match status" value="1"/>
</dbReference>
<dbReference type="InterPro" id="IPR029016">
    <property type="entry name" value="GAF-like_dom_sf"/>
</dbReference>
<dbReference type="EMBL" id="DXBY01000243">
    <property type="protein sequence ID" value="HIZ36893.1"/>
    <property type="molecule type" value="Genomic_DNA"/>
</dbReference>
<dbReference type="InterPro" id="IPR014757">
    <property type="entry name" value="Tscrpt_reg_IclR_C"/>
</dbReference>
<evidence type="ECO:0000313" key="9">
    <source>
        <dbReference type="EMBL" id="HIZ36893.1"/>
    </source>
</evidence>
<dbReference type="InterPro" id="IPR036390">
    <property type="entry name" value="WH_DNA-bd_sf"/>
</dbReference>
<dbReference type="GO" id="GO:0006071">
    <property type="term" value="P:glycerol metabolic process"/>
    <property type="evidence" value="ECO:0007669"/>
    <property type="project" value="UniProtKB-KW"/>
</dbReference>
<dbReference type="InterPro" id="IPR050707">
    <property type="entry name" value="HTH_MetabolicPath_Reg"/>
</dbReference>
<dbReference type="PANTHER" id="PTHR30136:SF24">
    <property type="entry name" value="HTH-TYPE TRANSCRIPTIONAL REPRESSOR ALLR"/>
    <property type="match status" value="1"/>
</dbReference>
<dbReference type="AlphaFoldDB" id="A0A9D2J531"/>
<organism evidence="9 10">
    <name type="scientific">Candidatus Ruania gallistercoris</name>
    <dbReference type="NCBI Taxonomy" id="2838746"/>
    <lineage>
        <taxon>Bacteria</taxon>
        <taxon>Bacillati</taxon>
        <taxon>Actinomycetota</taxon>
        <taxon>Actinomycetes</taxon>
        <taxon>Micrococcales</taxon>
        <taxon>Ruaniaceae</taxon>
        <taxon>Ruania</taxon>
    </lineage>
</organism>
<dbReference type="SUPFAM" id="SSF55781">
    <property type="entry name" value="GAF domain-like"/>
    <property type="match status" value="1"/>
</dbReference>
<evidence type="ECO:0000256" key="6">
    <source>
        <dbReference type="ARBA" id="ARBA00070406"/>
    </source>
</evidence>
<proteinExistence type="predicted"/>
<dbReference type="SMART" id="SM00346">
    <property type="entry name" value="HTH_ICLR"/>
    <property type="match status" value="1"/>
</dbReference>
<evidence type="ECO:0000259" key="8">
    <source>
        <dbReference type="PROSITE" id="PS51078"/>
    </source>
</evidence>
<dbReference type="GO" id="GO:0003700">
    <property type="term" value="F:DNA-binding transcription factor activity"/>
    <property type="evidence" value="ECO:0007669"/>
    <property type="project" value="TreeGrafter"/>
</dbReference>
<dbReference type="Gene3D" id="1.10.10.10">
    <property type="entry name" value="Winged helix-like DNA-binding domain superfamily/Winged helix DNA-binding domain"/>
    <property type="match status" value="1"/>
</dbReference>
<keyword evidence="3" id="KW-0238">DNA-binding</keyword>